<sequence>MKNNQKIRTLLLVSAIGSFYFGAVAHAATASRLGEDLTPMGAERAGNAEGTIPAWTGGLSKDENAADPESGYKNPFAGETPVFTITADNFEDYRDNLSEGQVAMLKRYPDTWKLPVYPTHRSASYPQEIYDAVRSNVDTARLENDGNSVSGVNFVTPFPIAENAKELMWNHLMRYRGRAVEHTLAGLTSYGDDSFKVQKNKFTYLFNKDVTSEEDGNILFYYLLETLLPAREAGTLVLVHDTVDPLGAPRQSWLYSPGQRRVRRAPTVGYDTPTAGGMITVDDSDVFSGAMDRYDWELVGKKELYVPYNNYELASKQLDYSDIMGANHINPELARHELHRVWHVRAKLKPDARHIYAQRDFYLDEDTYQIVLADSRDVRGELWRVSSIYTINFYDQPLLWSIAQVMNDLVSGRYIALGMSNEEDPYDFSPGVEAQDFTPSNLRRSGFR</sequence>
<keyword evidence="2" id="KW-0732">Signal</keyword>
<evidence type="ECO:0000313" key="3">
    <source>
        <dbReference type="EMBL" id="SDT90244.1"/>
    </source>
</evidence>
<dbReference type="STRING" id="1434072.SAMN05216210_0345"/>
<organism evidence="3 4">
    <name type="scientific">Halopseudomonas salegens</name>
    <dbReference type="NCBI Taxonomy" id="1434072"/>
    <lineage>
        <taxon>Bacteria</taxon>
        <taxon>Pseudomonadati</taxon>
        <taxon>Pseudomonadota</taxon>
        <taxon>Gammaproteobacteria</taxon>
        <taxon>Pseudomonadales</taxon>
        <taxon>Pseudomonadaceae</taxon>
        <taxon>Halopseudomonas</taxon>
    </lineage>
</organism>
<name>A0A1H2E5C6_9GAMM</name>
<dbReference type="CDD" id="cd16329">
    <property type="entry name" value="LolA_like"/>
    <property type="match status" value="1"/>
</dbReference>
<dbReference type="Pfam" id="PF07044">
    <property type="entry name" value="DUF1329"/>
    <property type="match status" value="1"/>
</dbReference>
<evidence type="ECO:0000256" key="1">
    <source>
        <dbReference type="SAM" id="MobiDB-lite"/>
    </source>
</evidence>
<evidence type="ECO:0000313" key="4">
    <source>
        <dbReference type="Proteomes" id="UP000243924"/>
    </source>
</evidence>
<dbReference type="AlphaFoldDB" id="A0A1H2E5C6"/>
<feature type="signal peptide" evidence="2">
    <location>
        <begin position="1"/>
        <end position="27"/>
    </location>
</feature>
<evidence type="ECO:0000256" key="2">
    <source>
        <dbReference type="SAM" id="SignalP"/>
    </source>
</evidence>
<dbReference type="RefSeq" id="WP_092383517.1">
    <property type="nucleotide sequence ID" value="NZ_LT629787.1"/>
</dbReference>
<dbReference type="InterPro" id="IPR010752">
    <property type="entry name" value="DUF1329"/>
</dbReference>
<reference evidence="4" key="1">
    <citation type="submission" date="2016-10" db="EMBL/GenBank/DDBJ databases">
        <authorList>
            <person name="Varghese N."/>
            <person name="Submissions S."/>
        </authorList>
    </citation>
    <scope>NUCLEOTIDE SEQUENCE [LARGE SCALE GENOMIC DNA]</scope>
    <source>
        <strain evidence="4">CECT 8338</strain>
    </source>
</reference>
<feature type="chain" id="PRO_5009272720" description="Outer membrane lipoprotein-sorting protein" evidence="2">
    <location>
        <begin position="28"/>
        <end position="448"/>
    </location>
</feature>
<gene>
    <name evidence="3" type="ORF">SAMN05216210_0345</name>
</gene>
<keyword evidence="4" id="KW-1185">Reference proteome</keyword>
<dbReference type="OrthoDB" id="6751304at2"/>
<dbReference type="EMBL" id="LT629787">
    <property type="protein sequence ID" value="SDT90244.1"/>
    <property type="molecule type" value="Genomic_DNA"/>
</dbReference>
<dbReference type="Gene3D" id="2.50.20.10">
    <property type="entry name" value="Lipoprotein localisation LolA/LolB/LppX"/>
    <property type="match status" value="1"/>
</dbReference>
<dbReference type="Proteomes" id="UP000243924">
    <property type="component" value="Chromosome I"/>
</dbReference>
<protein>
    <recommendedName>
        <fullName evidence="5">Outer membrane lipoprotein-sorting protein</fullName>
    </recommendedName>
</protein>
<feature type="region of interest" description="Disordered" evidence="1">
    <location>
        <begin position="48"/>
        <end position="68"/>
    </location>
</feature>
<proteinExistence type="predicted"/>
<accession>A0A1H2E5C6</accession>
<evidence type="ECO:0008006" key="5">
    <source>
        <dbReference type="Google" id="ProtNLM"/>
    </source>
</evidence>